<dbReference type="AlphaFoldDB" id="A0A2U3RAJ7"/>
<name>A0A2U3RAJ7_ORITS</name>
<protein>
    <submittedName>
        <fullName evidence="3">Conjugal transfer protein TraG</fullName>
    </submittedName>
</protein>
<dbReference type="Proteomes" id="UP000244943">
    <property type="component" value="Chromosome I"/>
</dbReference>
<keyword evidence="1" id="KW-1133">Transmembrane helix</keyword>
<feature type="transmembrane region" description="Helical" evidence="1">
    <location>
        <begin position="20"/>
        <end position="39"/>
    </location>
</feature>
<dbReference type="Pfam" id="PF07916">
    <property type="entry name" value="TraG_N"/>
    <property type="match status" value="1"/>
</dbReference>
<gene>
    <name evidence="3" type="primary">traG</name>
    <name evidence="3" type="ORF">UT76HP_01703</name>
</gene>
<accession>A0A2U3RAJ7</accession>
<evidence type="ECO:0000313" key="4">
    <source>
        <dbReference type="Proteomes" id="UP000244943"/>
    </source>
</evidence>
<organism evidence="3 4">
    <name type="scientific">Orientia tsutsugamushi</name>
    <name type="common">Rickettsia tsutsugamushi</name>
    <dbReference type="NCBI Taxonomy" id="784"/>
    <lineage>
        <taxon>Bacteria</taxon>
        <taxon>Pseudomonadati</taxon>
        <taxon>Pseudomonadota</taxon>
        <taxon>Alphaproteobacteria</taxon>
        <taxon>Rickettsiales</taxon>
        <taxon>Rickettsiaceae</taxon>
        <taxon>Rickettsieae</taxon>
        <taxon>Orientia</taxon>
    </lineage>
</organism>
<proteinExistence type="predicted"/>
<keyword evidence="1" id="KW-0472">Membrane</keyword>
<evidence type="ECO:0000256" key="1">
    <source>
        <dbReference type="SAM" id="Phobius"/>
    </source>
</evidence>
<sequence>MTIGGIWAATRAIFRGNIGIFAMEWFFPSIFIFTLLFAPKSTVWLKDEVSMNAPVKVDNIPIGIAMFASLSSQTSYFVSKMLENHLLPAYEGLSSRKTGIMFGAKAVAKIRDVQIQDPVTLTNTKEFLRQCFMKPYIIGNILGKKAAAQQTNDIIGFIKQNIPNNFGIYYREPSNLGISFKTCRQATPLIKAAIHKELNEGLLTKFAAAIGVQYDQSNNVFQNSTTIDRNINELVLNEVIAQNPEIKSKDQAARWIMYHFR</sequence>
<evidence type="ECO:0000313" key="3">
    <source>
        <dbReference type="EMBL" id="SPR10221.1"/>
    </source>
</evidence>
<evidence type="ECO:0000259" key="2">
    <source>
        <dbReference type="Pfam" id="PF07916"/>
    </source>
</evidence>
<dbReference type="InterPro" id="IPR012931">
    <property type="entry name" value="TraG_N_Proteobacteria"/>
</dbReference>
<reference evidence="4" key="1">
    <citation type="submission" date="2018-03" db="EMBL/GenBank/DDBJ databases">
        <authorList>
            <person name="Batty M. E."/>
            <person name="Batty M E."/>
        </authorList>
    </citation>
    <scope>NUCLEOTIDE SEQUENCE [LARGE SCALE GENOMIC DNA]</scope>
</reference>
<feature type="domain" description="TraG N-terminal Proteobacteria" evidence="2">
    <location>
        <begin position="2"/>
        <end position="243"/>
    </location>
</feature>
<keyword evidence="1" id="KW-0812">Transmembrane</keyword>
<dbReference type="EMBL" id="LS398552">
    <property type="protein sequence ID" value="SPR10221.1"/>
    <property type="molecule type" value="Genomic_DNA"/>
</dbReference>